<accession>A0A0R2NV07</accession>
<dbReference type="InterPro" id="IPR010982">
    <property type="entry name" value="Lambda_DNA-bd_dom_sf"/>
</dbReference>
<dbReference type="CDD" id="cd00093">
    <property type="entry name" value="HTH_XRE"/>
    <property type="match status" value="1"/>
</dbReference>
<evidence type="ECO:0000259" key="3">
    <source>
        <dbReference type="PROSITE" id="PS50943"/>
    </source>
</evidence>
<keyword evidence="2" id="KW-0812">Transmembrane</keyword>
<feature type="transmembrane region" description="Helical" evidence="2">
    <location>
        <begin position="144"/>
        <end position="162"/>
    </location>
</feature>
<dbReference type="PROSITE" id="PS50943">
    <property type="entry name" value="HTH_CROC1"/>
    <property type="match status" value="1"/>
</dbReference>
<keyword evidence="2" id="KW-1133">Transmembrane helix</keyword>
<dbReference type="RefSeq" id="WP_024625095.1">
    <property type="nucleotide sequence ID" value="NZ_AYGX02000050.1"/>
</dbReference>
<evidence type="ECO:0000313" key="4">
    <source>
        <dbReference type="EMBL" id="KRO28192.1"/>
    </source>
</evidence>
<keyword evidence="2" id="KW-0472">Membrane</keyword>
<dbReference type="AlphaFoldDB" id="A0A0R2NV07"/>
<comment type="caution">
    <text evidence="4">The sequence shown here is derived from an EMBL/GenBank/DDBJ whole genome shotgun (WGS) entry which is preliminary data.</text>
</comment>
<keyword evidence="1" id="KW-0238">DNA-binding</keyword>
<evidence type="ECO:0000256" key="2">
    <source>
        <dbReference type="SAM" id="Phobius"/>
    </source>
</evidence>
<feature type="transmembrane region" description="Helical" evidence="2">
    <location>
        <begin position="168"/>
        <end position="188"/>
    </location>
</feature>
<dbReference type="SMART" id="SM00530">
    <property type="entry name" value="HTH_XRE"/>
    <property type="match status" value="1"/>
</dbReference>
<feature type="domain" description="HTH cro/C1-type" evidence="3">
    <location>
        <begin position="10"/>
        <end position="61"/>
    </location>
</feature>
<dbReference type="EMBL" id="AYGX02000050">
    <property type="protein sequence ID" value="KRO28192.1"/>
    <property type="molecule type" value="Genomic_DNA"/>
</dbReference>
<dbReference type="GO" id="GO:0003677">
    <property type="term" value="F:DNA binding"/>
    <property type="evidence" value="ECO:0007669"/>
    <property type="project" value="UniProtKB-KW"/>
</dbReference>
<sequence length="197" mass="22381">MRLGEQLHCARQQHQMTQQAVADQLHVARQTVSSLETGHSYPDLEELVALGDLYQLSLDTLLREDGQVLLNIRQTTVLAKLKVIRWCLVASNLGFVVIMLFPVLKVNGNILLLMIFNLVAWWQLRRFWRQLKPRPLLRQRYPQLSRWLGTIGLGLLVLGGATSRHWPAQSVAGMFVVGLLLLISWAMIATAELPEKL</sequence>
<proteinExistence type="predicted"/>
<gene>
    <name evidence="4" type="ORF">DY78_GL002574</name>
</gene>
<dbReference type="PANTHER" id="PTHR46558:SF4">
    <property type="entry name" value="DNA-BIDING PHAGE PROTEIN"/>
    <property type="match status" value="1"/>
</dbReference>
<feature type="transmembrane region" description="Helical" evidence="2">
    <location>
        <begin position="107"/>
        <end position="124"/>
    </location>
</feature>
<protein>
    <recommendedName>
        <fullName evidence="3">HTH cro/C1-type domain-containing protein</fullName>
    </recommendedName>
</protein>
<organism evidence="4 5">
    <name type="scientific">Lactiplantibacillus fabifermentans DSM 21115</name>
    <dbReference type="NCBI Taxonomy" id="1413187"/>
    <lineage>
        <taxon>Bacteria</taxon>
        <taxon>Bacillati</taxon>
        <taxon>Bacillota</taxon>
        <taxon>Bacilli</taxon>
        <taxon>Lactobacillales</taxon>
        <taxon>Lactobacillaceae</taxon>
        <taxon>Lactiplantibacillus</taxon>
    </lineage>
</organism>
<keyword evidence="5" id="KW-1185">Reference proteome</keyword>
<dbReference type="InterPro" id="IPR001387">
    <property type="entry name" value="Cro/C1-type_HTH"/>
</dbReference>
<evidence type="ECO:0000256" key="1">
    <source>
        <dbReference type="ARBA" id="ARBA00023125"/>
    </source>
</evidence>
<name>A0A0R2NV07_9LACO</name>
<dbReference type="Pfam" id="PF01381">
    <property type="entry name" value="HTH_3"/>
    <property type="match status" value="1"/>
</dbReference>
<evidence type="ECO:0000313" key="5">
    <source>
        <dbReference type="Proteomes" id="UP000050920"/>
    </source>
</evidence>
<dbReference type="Proteomes" id="UP000050920">
    <property type="component" value="Unassembled WGS sequence"/>
</dbReference>
<dbReference type="SUPFAM" id="SSF47413">
    <property type="entry name" value="lambda repressor-like DNA-binding domains"/>
    <property type="match status" value="1"/>
</dbReference>
<feature type="transmembrane region" description="Helical" evidence="2">
    <location>
        <begin position="83"/>
        <end position="101"/>
    </location>
</feature>
<dbReference type="PANTHER" id="PTHR46558">
    <property type="entry name" value="TRACRIPTIONAL REGULATORY PROTEIN-RELATED-RELATED"/>
    <property type="match status" value="1"/>
</dbReference>
<dbReference type="Gene3D" id="1.10.260.40">
    <property type="entry name" value="lambda repressor-like DNA-binding domains"/>
    <property type="match status" value="1"/>
</dbReference>
<reference evidence="4 5" key="1">
    <citation type="journal article" date="2015" name="Genome Announc.">
        <title>Expanding the biotechnology potential of lactobacilli through comparative genomics of 213 strains and associated genera.</title>
        <authorList>
            <person name="Sun Z."/>
            <person name="Harris H.M."/>
            <person name="McCann A."/>
            <person name="Guo C."/>
            <person name="Argimon S."/>
            <person name="Zhang W."/>
            <person name="Yang X."/>
            <person name="Jeffery I.B."/>
            <person name="Cooney J.C."/>
            <person name="Kagawa T.F."/>
            <person name="Liu W."/>
            <person name="Song Y."/>
            <person name="Salvetti E."/>
            <person name="Wrobel A."/>
            <person name="Rasinkangas P."/>
            <person name="Parkhill J."/>
            <person name="Rea M.C."/>
            <person name="O'Sullivan O."/>
            <person name="Ritari J."/>
            <person name="Douillard F.P."/>
            <person name="Paul Ross R."/>
            <person name="Yang R."/>
            <person name="Briner A.E."/>
            <person name="Felis G.E."/>
            <person name="de Vos W.M."/>
            <person name="Barrangou R."/>
            <person name="Klaenhammer T.R."/>
            <person name="Caufield P.W."/>
            <person name="Cui Y."/>
            <person name="Zhang H."/>
            <person name="O'Toole P.W."/>
        </authorList>
    </citation>
    <scope>NUCLEOTIDE SEQUENCE [LARGE SCALE GENOMIC DNA]</scope>
    <source>
        <strain evidence="4 5">DSM 21115</strain>
    </source>
</reference>